<accession>A0AAD7ZRI5</accession>
<dbReference type="AlphaFoldDB" id="A0AAD7ZRI5"/>
<feature type="domain" description="PABC" evidence="6">
    <location>
        <begin position="117"/>
        <end position="196"/>
    </location>
</feature>
<feature type="binding site" evidence="4">
    <location>
        <position position="312"/>
    </location>
    <ligand>
        <name>S-adenosyl-L-methionine</name>
        <dbReference type="ChEBI" id="CHEBI:59789"/>
    </ligand>
</feature>
<dbReference type="SMART" id="SM00517">
    <property type="entry name" value="PolyA"/>
    <property type="match status" value="2"/>
</dbReference>
<evidence type="ECO:0000256" key="4">
    <source>
        <dbReference type="HAMAP-Rule" id="MF_03044"/>
    </source>
</evidence>
<evidence type="ECO:0000313" key="7">
    <source>
        <dbReference type="EMBL" id="KAJ9584528.1"/>
    </source>
</evidence>
<dbReference type="EMBL" id="JASPKZ010007399">
    <property type="protein sequence ID" value="KAJ9584528.1"/>
    <property type="molecule type" value="Genomic_DNA"/>
</dbReference>
<dbReference type="InterPro" id="IPR036053">
    <property type="entry name" value="PABP-dom"/>
</dbReference>
<evidence type="ECO:0000256" key="3">
    <source>
        <dbReference type="ARBA" id="ARBA00022691"/>
    </source>
</evidence>
<name>A0AAD7ZRI5_DIPPU</name>
<dbReference type="GO" id="GO:1904262">
    <property type="term" value="P:negative regulation of TORC1 signaling"/>
    <property type="evidence" value="ECO:0007669"/>
    <property type="project" value="TreeGrafter"/>
</dbReference>
<evidence type="ECO:0000259" key="6">
    <source>
        <dbReference type="PROSITE" id="PS51309"/>
    </source>
</evidence>
<keyword evidence="2 4" id="KW-0808">Transferase</keyword>
<keyword evidence="3 4" id="KW-0949">S-adenosyl-L-methionine</keyword>
<evidence type="ECO:0000313" key="8">
    <source>
        <dbReference type="Proteomes" id="UP001233999"/>
    </source>
</evidence>
<gene>
    <name evidence="7" type="ORF">L9F63_021138</name>
</gene>
<dbReference type="InterPro" id="IPR002004">
    <property type="entry name" value="PABP_HYD_C"/>
</dbReference>
<dbReference type="SUPFAM" id="SSF53335">
    <property type="entry name" value="S-adenosyl-L-methionine-dependent methyltransferases"/>
    <property type="match status" value="1"/>
</dbReference>
<dbReference type="InterPro" id="IPR021867">
    <property type="entry name" value="Bmt2/SAMTOR"/>
</dbReference>
<dbReference type="PROSITE" id="PS51309">
    <property type="entry name" value="PABC"/>
    <property type="match status" value="1"/>
</dbReference>
<dbReference type="SUPFAM" id="SSF63570">
    <property type="entry name" value="PABC (PABP) domain"/>
    <property type="match status" value="2"/>
</dbReference>
<dbReference type="PANTHER" id="PTHR21008:SF0">
    <property type="entry name" value="S-ADENOSYLMETHIONINE SENSOR UPSTREAM OF MTORC1"/>
    <property type="match status" value="1"/>
</dbReference>
<comment type="caution">
    <text evidence="7">The sequence shown here is derived from an EMBL/GenBank/DDBJ whole genome shotgun (WGS) entry which is preliminary data.</text>
</comment>
<dbReference type="GO" id="GO:0032259">
    <property type="term" value="P:methylation"/>
    <property type="evidence" value="ECO:0007669"/>
    <property type="project" value="UniProtKB-KW"/>
</dbReference>
<keyword evidence="1 4" id="KW-0489">Methyltransferase</keyword>
<dbReference type="GO" id="GO:0008168">
    <property type="term" value="F:methyltransferase activity"/>
    <property type="evidence" value="ECO:0007669"/>
    <property type="project" value="UniProtKB-UniRule"/>
</dbReference>
<feature type="coiled-coil region" evidence="5">
    <location>
        <begin position="163"/>
        <end position="190"/>
    </location>
</feature>
<evidence type="ECO:0000256" key="1">
    <source>
        <dbReference type="ARBA" id="ARBA00022603"/>
    </source>
</evidence>
<reference evidence="7" key="2">
    <citation type="submission" date="2023-05" db="EMBL/GenBank/DDBJ databases">
        <authorList>
            <person name="Fouks B."/>
        </authorList>
    </citation>
    <scope>NUCLEOTIDE SEQUENCE</scope>
    <source>
        <strain evidence="7">Stay&amp;Tobe</strain>
        <tissue evidence="7">Testes</tissue>
    </source>
</reference>
<dbReference type="HAMAP" id="MF_03044">
    <property type="entry name" value="BMT2"/>
    <property type="match status" value="1"/>
</dbReference>
<proteinExistence type="inferred from homology"/>
<sequence>MGQHEIPVLETRKVLSKHLHAKILPHCQSSGLANTITSRIAEKFSDKEIISLLENDSALAEIVNSLMSNASVIKQALGERLFVAVAKLNSELCAQITGMLLELDVETLESLLTNSTKLEAAGVCMDDCKLPEKPEDLGEVVYKSVLQHHPDPKLAAQLTGMLLELDFNQLQNLTQNSEQLKAKVTMATEEQQKLSSFVKNVHQALRLRAQKIGADEAWKEHCSDETTLREYAVAMERLASKFWKENAKDENKSAQCRIEWVVEKCLHYFFGEQLINCRIKEKERMKKLKEEDINNEFVEGNKNECLKLLDVGSCYNPFKNYPFLHVIPIDISPATSDVHFCDFLSLNIIDSDEKSDILEKLSSQTPIVELPSNSFDVVVFSLLLEYLPSPKQRYLCISKAYKLLKPEGILFIITPDSKHASANAPIMKSWRIMLAQMGFTRVYYEKLPHVHCMAFRKGIYPQVSQHWASIELTKQKCDIFMDEMCCTSLKILIKLCRRMRVNL</sequence>
<evidence type="ECO:0000256" key="2">
    <source>
        <dbReference type="ARBA" id="ARBA00022679"/>
    </source>
</evidence>
<dbReference type="Pfam" id="PF13489">
    <property type="entry name" value="Methyltransf_23"/>
    <property type="match status" value="1"/>
</dbReference>
<dbReference type="Gene3D" id="1.10.1900.10">
    <property type="entry name" value="c-terminal domain of poly(a) binding protein"/>
    <property type="match status" value="2"/>
</dbReference>
<dbReference type="Pfam" id="PF00658">
    <property type="entry name" value="MLLE"/>
    <property type="match status" value="2"/>
</dbReference>
<dbReference type="CDD" id="cd02440">
    <property type="entry name" value="AdoMet_MTases"/>
    <property type="match status" value="1"/>
</dbReference>
<dbReference type="PANTHER" id="PTHR21008">
    <property type="entry name" value="S-ADENOSYLMETHIONINE SENSOR UPSTREAM OF MTORC1-RELATED"/>
    <property type="match status" value="1"/>
</dbReference>
<keyword evidence="8" id="KW-1185">Reference proteome</keyword>
<comment type="function">
    <text evidence="4">S-adenosyl-L-methionine-binding protein that acts as an inhibitor of mTORC1 signaling. Acts as a sensor of S-adenosyl-L-methionine to signal methionine sufficiency to mTORC1. Probably also acts as a S-adenosyl-L-methionine-dependent methyltransferase.</text>
</comment>
<dbReference type="EC" id="2.1.1.-" evidence="4"/>
<dbReference type="Gene3D" id="3.40.50.150">
    <property type="entry name" value="Vaccinia Virus protein VP39"/>
    <property type="match status" value="1"/>
</dbReference>
<dbReference type="Proteomes" id="UP001233999">
    <property type="component" value="Unassembled WGS sequence"/>
</dbReference>
<organism evidence="7 8">
    <name type="scientific">Diploptera punctata</name>
    <name type="common">Pacific beetle cockroach</name>
    <dbReference type="NCBI Taxonomy" id="6984"/>
    <lineage>
        <taxon>Eukaryota</taxon>
        <taxon>Metazoa</taxon>
        <taxon>Ecdysozoa</taxon>
        <taxon>Arthropoda</taxon>
        <taxon>Hexapoda</taxon>
        <taxon>Insecta</taxon>
        <taxon>Pterygota</taxon>
        <taxon>Neoptera</taxon>
        <taxon>Polyneoptera</taxon>
        <taxon>Dictyoptera</taxon>
        <taxon>Blattodea</taxon>
        <taxon>Blaberoidea</taxon>
        <taxon>Blaberidae</taxon>
        <taxon>Diplopterinae</taxon>
        <taxon>Diploptera</taxon>
    </lineage>
</organism>
<comment type="similarity">
    <text evidence="4">Belongs to the BMT2 family.</text>
</comment>
<evidence type="ECO:0000256" key="5">
    <source>
        <dbReference type="SAM" id="Coils"/>
    </source>
</evidence>
<protein>
    <recommendedName>
        <fullName evidence="4">S-adenosylmethionine sensor upstream of mTORC1</fullName>
    </recommendedName>
    <alternativeName>
        <fullName evidence="4">Probable methyltransferase BMT2 homolog</fullName>
        <ecNumber evidence="4">2.1.1.-</ecNumber>
    </alternativeName>
</protein>
<feature type="binding site" evidence="4">
    <location>
        <position position="330"/>
    </location>
    <ligand>
        <name>S-adenosyl-L-methionine</name>
        <dbReference type="ChEBI" id="CHEBI:59789"/>
    </ligand>
</feature>
<dbReference type="GO" id="GO:0003723">
    <property type="term" value="F:RNA binding"/>
    <property type="evidence" value="ECO:0007669"/>
    <property type="project" value="InterPro"/>
</dbReference>
<keyword evidence="5" id="KW-0175">Coiled coil</keyword>
<dbReference type="InterPro" id="IPR029063">
    <property type="entry name" value="SAM-dependent_MTases_sf"/>
</dbReference>
<reference evidence="7" key="1">
    <citation type="journal article" date="2023" name="IScience">
        <title>Live-bearing cockroach genome reveals convergent evolutionary mechanisms linked to viviparity in insects and beyond.</title>
        <authorList>
            <person name="Fouks B."/>
            <person name="Harrison M.C."/>
            <person name="Mikhailova A.A."/>
            <person name="Marchal E."/>
            <person name="English S."/>
            <person name="Carruthers M."/>
            <person name="Jennings E.C."/>
            <person name="Chiamaka E.L."/>
            <person name="Frigard R.A."/>
            <person name="Pippel M."/>
            <person name="Attardo G.M."/>
            <person name="Benoit J.B."/>
            <person name="Bornberg-Bauer E."/>
            <person name="Tobe S.S."/>
        </authorList>
    </citation>
    <scope>NUCLEOTIDE SEQUENCE</scope>
    <source>
        <strain evidence="7">Stay&amp;Tobe</strain>
    </source>
</reference>